<protein>
    <recommendedName>
        <fullName evidence="1">hAT-like transposase RNase-H fold domain-containing protein</fullName>
    </recommendedName>
</protein>
<organism evidence="2 3">
    <name type="scientific">Gossypium lobatum</name>
    <dbReference type="NCBI Taxonomy" id="34289"/>
    <lineage>
        <taxon>Eukaryota</taxon>
        <taxon>Viridiplantae</taxon>
        <taxon>Streptophyta</taxon>
        <taxon>Embryophyta</taxon>
        <taxon>Tracheophyta</taxon>
        <taxon>Spermatophyta</taxon>
        <taxon>Magnoliopsida</taxon>
        <taxon>eudicotyledons</taxon>
        <taxon>Gunneridae</taxon>
        <taxon>Pentapetalae</taxon>
        <taxon>rosids</taxon>
        <taxon>malvids</taxon>
        <taxon>Malvales</taxon>
        <taxon>Malvaceae</taxon>
        <taxon>Malvoideae</taxon>
        <taxon>Gossypium</taxon>
    </lineage>
</organism>
<name>A0A7J8MDD6_9ROSI</name>
<comment type="caution">
    <text evidence="2">The sequence shown here is derived from an EMBL/GenBank/DDBJ whole genome shotgun (WGS) entry which is preliminary data.</text>
</comment>
<accession>A0A7J8MDD6</accession>
<keyword evidence="3" id="KW-1185">Reference proteome</keyword>
<evidence type="ECO:0000313" key="3">
    <source>
        <dbReference type="Proteomes" id="UP000593572"/>
    </source>
</evidence>
<sequence>MDDKMQIKFDKYWDECSLIISIVVILDPKNKMKLI</sequence>
<dbReference type="InterPro" id="IPR025525">
    <property type="entry name" value="hAT-like_transposase_RNase-H"/>
</dbReference>
<dbReference type="Pfam" id="PF14372">
    <property type="entry name" value="hAT-like_RNase-H"/>
    <property type="match status" value="1"/>
</dbReference>
<gene>
    <name evidence="2" type="ORF">Golob_007680</name>
</gene>
<feature type="domain" description="hAT-like transposase RNase-H fold" evidence="1">
    <location>
        <begin position="3"/>
        <end position="35"/>
    </location>
</feature>
<dbReference type="GO" id="GO:0003677">
    <property type="term" value="F:DNA binding"/>
    <property type="evidence" value="ECO:0007669"/>
    <property type="project" value="InterPro"/>
</dbReference>
<reference evidence="2 3" key="1">
    <citation type="journal article" date="2019" name="Genome Biol. Evol.">
        <title>Insights into the evolution of the New World diploid cottons (Gossypium, subgenus Houzingenia) based on genome sequencing.</title>
        <authorList>
            <person name="Grover C.E."/>
            <person name="Arick M.A. 2nd"/>
            <person name="Thrash A."/>
            <person name="Conover J.L."/>
            <person name="Sanders W.S."/>
            <person name="Peterson D.G."/>
            <person name="Frelichowski J.E."/>
            <person name="Scheffler J.A."/>
            <person name="Scheffler B.E."/>
            <person name="Wendel J.F."/>
        </authorList>
    </citation>
    <scope>NUCLEOTIDE SEQUENCE [LARGE SCALE GENOMIC DNA]</scope>
    <source>
        <strain evidence="2">157</strain>
        <tissue evidence="2">Leaf</tissue>
    </source>
</reference>
<evidence type="ECO:0000313" key="2">
    <source>
        <dbReference type="EMBL" id="MBA0562653.1"/>
    </source>
</evidence>
<evidence type="ECO:0000259" key="1">
    <source>
        <dbReference type="Pfam" id="PF14372"/>
    </source>
</evidence>
<dbReference type="EMBL" id="JABEZX010000008">
    <property type="protein sequence ID" value="MBA0562653.1"/>
    <property type="molecule type" value="Genomic_DNA"/>
</dbReference>
<dbReference type="AlphaFoldDB" id="A0A7J8MDD6"/>
<proteinExistence type="predicted"/>
<dbReference type="Proteomes" id="UP000593572">
    <property type="component" value="Unassembled WGS sequence"/>
</dbReference>